<reference evidence="1" key="1">
    <citation type="journal article" date="2021" name="Proc. Natl. Acad. Sci. U.S.A.">
        <title>A Catalog of Tens of Thousands of Viruses from Human Metagenomes Reveals Hidden Associations with Chronic Diseases.</title>
        <authorList>
            <person name="Tisza M.J."/>
            <person name="Buck C.B."/>
        </authorList>
    </citation>
    <scope>NUCLEOTIDE SEQUENCE</scope>
    <source>
        <strain evidence="1">CtYh54</strain>
    </source>
</reference>
<protein>
    <submittedName>
        <fullName evidence="1">Uncharacterized protein</fullName>
    </submittedName>
</protein>
<dbReference type="EMBL" id="BK014884">
    <property type="protein sequence ID" value="DAD80546.1"/>
    <property type="molecule type" value="Genomic_DNA"/>
</dbReference>
<organism evidence="1">
    <name type="scientific">Siphoviridae sp. ctYh54</name>
    <dbReference type="NCBI Taxonomy" id="2826379"/>
    <lineage>
        <taxon>Viruses</taxon>
        <taxon>Duplodnaviria</taxon>
        <taxon>Heunggongvirae</taxon>
        <taxon>Uroviricota</taxon>
        <taxon>Caudoviricetes</taxon>
    </lineage>
</organism>
<proteinExistence type="predicted"/>
<sequence length="196" mass="22312">MDITRQYLRQLKESIDTHNDSIKNWKEVAKTLTDAGEKWIQNSGNYDIYSDKIGFGFTCGEEEGTWEFFSSVGTEVKEFSSKLELLNFIKNLGLPLDGLEDPNIIKTTPWIGDGYYFRHAVTKGYVKVLVTSFDISIGYYPLEYRFKDEGVKLNLGLDATEDEIRTALKQVVSAAESDENKINKIVSTCPVDKLKR</sequence>
<accession>A0A8S5ME94</accession>
<evidence type="ECO:0000313" key="1">
    <source>
        <dbReference type="EMBL" id="DAD80546.1"/>
    </source>
</evidence>
<name>A0A8S5ME94_9CAUD</name>